<dbReference type="InterPro" id="IPR011034">
    <property type="entry name" value="Formyl_transferase-like_C_sf"/>
</dbReference>
<evidence type="ECO:0000313" key="4">
    <source>
        <dbReference type="Proteomes" id="UP000231379"/>
    </source>
</evidence>
<dbReference type="Gene3D" id="3.40.50.12230">
    <property type="match status" value="1"/>
</dbReference>
<feature type="domain" description="Formyl transferase N-terminal" evidence="2">
    <location>
        <begin position="17"/>
        <end position="172"/>
    </location>
</feature>
<dbReference type="AlphaFoldDB" id="A0A2H0U8X8"/>
<dbReference type="SUPFAM" id="SSF53328">
    <property type="entry name" value="Formyltransferase"/>
    <property type="match status" value="1"/>
</dbReference>
<dbReference type="PROSITE" id="PS00373">
    <property type="entry name" value="GART"/>
    <property type="match status" value="1"/>
</dbReference>
<dbReference type="PANTHER" id="PTHR11138:SF5">
    <property type="entry name" value="METHIONYL-TRNA FORMYLTRANSFERASE, MITOCHONDRIAL"/>
    <property type="match status" value="1"/>
</dbReference>
<dbReference type="InterPro" id="IPR041711">
    <property type="entry name" value="Met-tRNA-FMT_N"/>
</dbReference>
<evidence type="ECO:0000313" key="3">
    <source>
        <dbReference type="EMBL" id="PIR82840.1"/>
    </source>
</evidence>
<sequence length="308" mass="33035">MNTRSPESGGGRLPYVFFGTGTIAAGVLGELERAGLLPVLVVTAPDKPLGRGGALTPSPVGAWAAARSIEMSTPERLDADFLASLQAAADKRQVPLFVVVDYGKLLPGKLLDIPRRGTLNMHPSLLPRLRGPSPIRSAILNDERTVGVSVMLVDEKMDHGPIVAQRIVAVPQWPPRGSELDELLSHEGGKLLAEVLPQWAAGAIESTPQEHEKATFTKLFKKEDGLLDLSAPHTAGADAYKSLLKIRAFEGWPGTYAFFERGGKRFRMQILDAHLDAGGALILDTVKPEGKNAMPYADFARSGALPAR</sequence>
<name>A0A2H0U8X8_9BACT</name>
<gene>
    <name evidence="3" type="ORF">COU20_00245</name>
</gene>
<proteinExistence type="predicted"/>
<dbReference type="SUPFAM" id="SSF50486">
    <property type="entry name" value="FMT C-terminal domain-like"/>
    <property type="match status" value="1"/>
</dbReference>
<dbReference type="InterPro" id="IPR001555">
    <property type="entry name" value="GART_AS"/>
</dbReference>
<dbReference type="CDD" id="cd08646">
    <property type="entry name" value="FMT_core_Met-tRNA-FMT_N"/>
    <property type="match status" value="1"/>
</dbReference>
<dbReference type="GO" id="GO:0005829">
    <property type="term" value="C:cytosol"/>
    <property type="evidence" value="ECO:0007669"/>
    <property type="project" value="TreeGrafter"/>
</dbReference>
<dbReference type="EC" id="2.1.2.9" evidence="1"/>
<dbReference type="Proteomes" id="UP000231379">
    <property type="component" value="Unassembled WGS sequence"/>
</dbReference>
<protein>
    <recommendedName>
        <fullName evidence="1">methionyl-tRNA formyltransferase</fullName>
        <ecNumber evidence="1">2.1.2.9</ecNumber>
    </recommendedName>
</protein>
<dbReference type="EMBL" id="PFBM01000004">
    <property type="protein sequence ID" value="PIR82840.1"/>
    <property type="molecule type" value="Genomic_DNA"/>
</dbReference>
<organism evidence="3 4">
    <name type="scientific">Candidatus Kaiserbacteria bacterium CG10_big_fil_rev_8_21_14_0_10_59_10</name>
    <dbReference type="NCBI Taxonomy" id="1974612"/>
    <lineage>
        <taxon>Bacteria</taxon>
        <taxon>Candidatus Kaiseribacteriota</taxon>
    </lineage>
</organism>
<dbReference type="PANTHER" id="PTHR11138">
    <property type="entry name" value="METHIONYL-TRNA FORMYLTRANSFERASE"/>
    <property type="match status" value="1"/>
</dbReference>
<evidence type="ECO:0000259" key="2">
    <source>
        <dbReference type="Pfam" id="PF00551"/>
    </source>
</evidence>
<dbReference type="Pfam" id="PF00551">
    <property type="entry name" value="Formyl_trans_N"/>
    <property type="match status" value="1"/>
</dbReference>
<dbReference type="GO" id="GO:0004479">
    <property type="term" value="F:methionyl-tRNA formyltransferase activity"/>
    <property type="evidence" value="ECO:0007669"/>
    <property type="project" value="UniProtKB-EC"/>
</dbReference>
<keyword evidence="3" id="KW-0808">Transferase</keyword>
<accession>A0A2H0U8X8</accession>
<dbReference type="InterPro" id="IPR036477">
    <property type="entry name" value="Formyl_transf_N_sf"/>
</dbReference>
<dbReference type="InterPro" id="IPR002376">
    <property type="entry name" value="Formyl_transf_N"/>
</dbReference>
<comment type="caution">
    <text evidence="3">The sequence shown here is derived from an EMBL/GenBank/DDBJ whole genome shotgun (WGS) entry which is preliminary data.</text>
</comment>
<reference evidence="4" key="1">
    <citation type="submission" date="2017-09" db="EMBL/GenBank/DDBJ databases">
        <title>Depth-based differentiation of microbial function through sediment-hosted aquifers and enrichment of novel symbionts in the deep terrestrial subsurface.</title>
        <authorList>
            <person name="Probst A.J."/>
            <person name="Ladd B."/>
            <person name="Jarett J.K."/>
            <person name="Geller-Mcgrath D.E."/>
            <person name="Sieber C.M.K."/>
            <person name="Emerson J.B."/>
            <person name="Anantharaman K."/>
            <person name="Thomas B.C."/>
            <person name="Malmstrom R."/>
            <person name="Stieglmeier M."/>
            <person name="Klingl A."/>
            <person name="Woyke T."/>
            <person name="Ryan C.M."/>
            <person name="Banfield J.F."/>
        </authorList>
    </citation>
    <scope>NUCLEOTIDE SEQUENCE [LARGE SCALE GENOMIC DNA]</scope>
</reference>
<evidence type="ECO:0000256" key="1">
    <source>
        <dbReference type="ARBA" id="ARBA00012261"/>
    </source>
</evidence>